<dbReference type="VEuPathDB" id="AmoebaDB:NAEGRDRAFT_79771"/>
<protein>
    <submittedName>
        <fullName evidence="3">Predicted protein</fullName>
    </submittedName>
</protein>
<dbReference type="Proteomes" id="UP000006671">
    <property type="component" value="Unassembled WGS sequence"/>
</dbReference>
<evidence type="ECO:0000256" key="1">
    <source>
        <dbReference type="PROSITE-ProRule" id="PRU00235"/>
    </source>
</evidence>
<evidence type="ECO:0000259" key="2">
    <source>
        <dbReference type="PROSITE" id="PS00022"/>
    </source>
</evidence>
<proteinExistence type="predicted"/>
<dbReference type="SUPFAM" id="SSF50985">
    <property type="entry name" value="RCC1/BLIP-II"/>
    <property type="match status" value="2"/>
</dbReference>
<dbReference type="Gene3D" id="2.130.10.30">
    <property type="entry name" value="Regulator of chromosome condensation 1/beta-lactamase-inhibitor protein II"/>
    <property type="match status" value="3"/>
</dbReference>
<accession>D2VFI9</accession>
<dbReference type="EMBL" id="GG738868">
    <property type="protein sequence ID" value="EFC44474.1"/>
    <property type="molecule type" value="Genomic_DNA"/>
</dbReference>
<dbReference type="InterPro" id="IPR000408">
    <property type="entry name" value="Reg_chr_condens"/>
</dbReference>
<dbReference type="PROSITE" id="PS00022">
    <property type="entry name" value="EGF_1"/>
    <property type="match status" value="1"/>
</dbReference>
<dbReference type="PRINTS" id="PR00633">
    <property type="entry name" value="RCCNDNSATION"/>
</dbReference>
<evidence type="ECO:0000313" key="3">
    <source>
        <dbReference type="EMBL" id="EFC44474.1"/>
    </source>
</evidence>
<dbReference type="InterPro" id="IPR000742">
    <property type="entry name" value="EGF"/>
</dbReference>
<dbReference type="InterPro" id="IPR051553">
    <property type="entry name" value="Ran_GTPase-activating"/>
</dbReference>
<dbReference type="OrthoDB" id="61110at2759"/>
<dbReference type="AlphaFoldDB" id="D2VFI9"/>
<organism evidence="4">
    <name type="scientific">Naegleria gruberi</name>
    <name type="common">Amoeba</name>
    <dbReference type="NCBI Taxonomy" id="5762"/>
    <lineage>
        <taxon>Eukaryota</taxon>
        <taxon>Discoba</taxon>
        <taxon>Heterolobosea</taxon>
        <taxon>Tetramitia</taxon>
        <taxon>Eutetramitia</taxon>
        <taxon>Vahlkampfiidae</taxon>
        <taxon>Naegleria</taxon>
    </lineage>
</organism>
<dbReference type="OMA" id="DFENTHI"/>
<dbReference type="InParanoid" id="D2VFI9"/>
<dbReference type="InterPro" id="IPR009091">
    <property type="entry name" value="RCC1/BLIP-II"/>
</dbReference>
<gene>
    <name evidence="3" type="ORF">NAEGRDRAFT_79771</name>
</gene>
<keyword evidence="4" id="KW-1185">Reference proteome</keyword>
<dbReference type="GeneID" id="8848415"/>
<dbReference type="PANTHER" id="PTHR45982:SF1">
    <property type="entry name" value="REGULATOR OF CHROMOSOME CONDENSATION"/>
    <property type="match status" value="1"/>
</dbReference>
<dbReference type="KEGG" id="ngr:NAEGRDRAFT_79771"/>
<sequence length="904" mass="98206">MISKYTVSVAALVYCTFLLFYFTTSTQCATYSNPSITVWGSNMIGNLAYPILNAAKTPVELQHFGEMFSNNYTWNVAYGMSNVITTPTVITGGLTFTTVLLSFRNGTDNSLIGQTILMAGDNSNSYFAFAEVPYNIPNYVTLGYYRQDKIATNPLKDKEVHKIKCWFTCILATTDNQVYVHQLFGLGLAKYDVPTTFVDPDLQVSITANIAQVYVGGVFGEPTYLVLMDSGHIFSWGGWGDGLRGHTPENTGTDSTPTLLPKLRNVLSMSLYSYSAAVINSTYHVLVWGSNVDGALGIGNTGTSVFSEPQLLPLDYSTEKPIKITLGDRTGTILTESKHVYVFGANNEGQASSNPAFGGSPIYTPYNLTSVINSAATTRGLSGEILDIDRSSNAGFCLFGIMGAASLLSWGKDPDRGRTSPYDMYDIDIGGDTIPSEGFLTLNGYSLISGNSGKFYAFGDNYRGQMGYGDYKQVLPSPLTLNGYNPFANNVRNVLVRSTNGCSYININYEGGNSTLHNWGVCASGTSLNSNEIVSSTPPQQVNATQYNNSEIIDIRISATNGLILTSSGKVYGWGSGHAYQYGIDYISSFLFTPIDVFSETPNWTAKKIATGYNFLGIQLNNGSIVVRGAVGNFGAPNMPSIATSWTELDISNATSAIGETLQDFAICTNTFYILTKSGKVFAIGENSNYRIIYSATVTTVTNWTRLENGLIGSKKIIKIICGNLPAFLSDDGIAMYYYSGTSLVKLIPNSELVVDVSAGDDSSMATLYVTNRGNIYARGLNEYLQAAPTSTSLYNDEPVLALAKPNGKIPLTLDSGEAFNVIITVDEWQCFGKNATSVDVCSGNGFCIGIDSCRCFSKYSGSRCHIPLYYPPTPMEDYYINNLDKSPPSLRYKMSNRIAKYFK</sequence>
<reference evidence="3 4" key="1">
    <citation type="journal article" date="2010" name="Cell">
        <title>The genome of Naegleria gruberi illuminates early eukaryotic versatility.</title>
        <authorList>
            <person name="Fritz-Laylin L.K."/>
            <person name="Prochnik S.E."/>
            <person name="Ginger M.L."/>
            <person name="Dacks J.B."/>
            <person name="Carpenter M.L."/>
            <person name="Field M.C."/>
            <person name="Kuo A."/>
            <person name="Paredez A."/>
            <person name="Chapman J."/>
            <person name="Pham J."/>
            <person name="Shu S."/>
            <person name="Neupane R."/>
            <person name="Cipriano M."/>
            <person name="Mancuso J."/>
            <person name="Tu H."/>
            <person name="Salamov A."/>
            <person name="Lindquist E."/>
            <person name="Shapiro H."/>
            <person name="Lucas S."/>
            <person name="Grigoriev I.V."/>
            <person name="Cande W.Z."/>
            <person name="Fulton C."/>
            <person name="Rokhsar D.S."/>
            <person name="Dawson S.C."/>
        </authorList>
    </citation>
    <scope>NUCLEOTIDE SEQUENCE [LARGE SCALE GENOMIC DNA]</scope>
    <source>
        <strain evidence="3 4">NEG-M</strain>
    </source>
</reference>
<feature type="repeat" description="RCC1" evidence="1">
    <location>
        <begin position="283"/>
        <end position="337"/>
    </location>
</feature>
<evidence type="ECO:0000313" key="4">
    <source>
        <dbReference type="Proteomes" id="UP000006671"/>
    </source>
</evidence>
<dbReference type="RefSeq" id="XP_002677218.1">
    <property type="nucleotide sequence ID" value="XM_002677172.1"/>
</dbReference>
<feature type="domain" description="EGF-like" evidence="2">
    <location>
        <begin position="854"/>
        <end position="865"/>
    </location>
</feature>
<dbReference type="PROSITE" id="PS50012">
    <property type="entry name" value="RCC1_3"/>
    <property type="match status" value="1"/>
</dbReference>
<dbReference type="PANTHER" id="PTHR45982">
    <property type="entry name" value="REGULATOR OF CHROMOSOME CONDENSATION"/>
    <property type="match status" value="1"/>
</dbReference>
<name>D2VFI9_NAEGR</name>